<organism evidence="1 2">
    <name type="scientific">Victivallis vadensis</name>
    <dbReference type="NCBI Taxonomy" id="172901"/>
    <lineage>
        <taxon>Bacteria</taxon>
        <taxon>Pseudomonadati</taxon>
        <taxon>Lentisphaerota</taxon>
        <taxon>Lentisphaeria</taxon>
        <taxon>Victivallales</taxon>
        <taxon>Victivallaceae</taxon>
        <taxon>Victivallis</taxon>
    </lineage>
</organism>
<protein>
    <submittedName>
        <fullName evidence="1">Beta-galactosidase GanA</fullName>
    </submittedName>
</protein>
<dbReference type="EMBL" id="QEKH01000012">
    <property type="protein sequence ID" value="PVY42089.1"/>
    <property type="molecule type" value="Genomic_DNA"/>
</dbReference>
<dbReference type="Pfam" id="PF14871">
    <property type="entry name" value="GHL6"/>
    <property type="match status" value="1"/>
</dbReference>
<dbReference type="SUPFAM" id="SSF52317">
    <property type="entry name" value="Class I glutamine amidotransferase-like"/>
    <property type="match status" value="1"/>
</dbReference>
<dbReference type="InterPro" id="IPR017853">
    <property type="entry name" value="GH"/>
</dbReference>
<evidence type="ECO:0000313" key="1">
    <source>
        <dbReference type="EMBL" id="PVY42089.1"/>
    </source>
</evidence>
<dbReference type="CDD" id="cd03143">
    <property type="entry name" value="A4_beta-galactosidase_middle_domain"/>
    <property type="match status" value="1"/>
</dbReference>
<reference evidence="1 2" key="1">
    <citation type="submission" date="2018-04" db="EMBL/GenBank/DDBJ databases">
        <title>Genomic Encyclopedia of Type Strains, Phase IV (KMG-IV): sequencing the most valuable type-strain genomes for metagenomic binning, comparative biology and taxonomic classification.</title>
        <authorList>
            <person name="Goeker M."/>
        </authorList>
    </citation>
    <scope>NUCLEOTIDE SEQUENCE [LARGE SCALE GENOMIC DNA]</scope>
    <source>
        <strain evidence="1 2">DSM 14823</strain>
    </source>
</reference>
<dbReference type="GeneID" id="78295236"/>
<sequence>MSWLEKCYSRMLIDNHITDLNPRFMSRFDPAEYVRMLKLSGVESSMVYACDHNGNSYYPTKVGHMHAGLNGRDIFGETVRGLADAGIIPVAYHTIIHHNWSAKTHPQWQMRDRTGNNHGNRYYWSCPNNDEYVEFCCTEISEILAYPVAGIFIDMTFWPTVCCCDSCRAKFRAATGAEIPEVIDWRDPAWVRFQRWREDSMAEYAMKLTGHARKARPGVTVTHQFSPVLHGWFLGASSGIAEASDYTSGDFYGGRLQQRFGAKAFSAYTNMQPYEFMTSRCVSLHDHTSTKSDEELYLHAATTLANGGAYFFIDAINPDGTLNEHFYKRLGKIVRKLEPFRRAAARLRPVLRAEVGLYYSMSSCVDESKNRLPLLELFEQGANMDIRHNAVLDEVLGTAALLNRLHVPYKVITDRTSDYSGFKAIIVNHAAYLSPEEAERLRRFVATGGTLIATGKTSLYDRFGNTDGDFQLADVFGVSYTGKDTDKVCYLAAGDELISCSGTCYPLVEAHDGTRVDGTVTLPDFPVNDPELYASIHSNPPGVATAYAGLTEHIYGSGRCVYLYSGLLAERQYAQQSFGETLFRRHLPMFVTASRNLPASVELTLLECAVPGTLLLGMVDYQEELPNITLADVELTVKLPEGFTPKRVRRTSDGKTVPFRFTGGELALTFDRFRDAELFELTMEE</sequence>
<proteinExistence type="predicted"/>
<dbReference type="SUPFAM" id="SSF51445">
    <property type="entry name" value="(Trans)glycosidases"/>
    <property type="match status" value="1"/>
</dbReference>
<dbReference type="AlphaFoldDB" id="A0A2U1B068"/>
<accession>A0A2U1B068</accession>
<evidence type="ECO:0000313" key="2">
    <source>
        <dbReference type="Proteomes" id="UP000245959"/>
    </source>
</evidence>
<dbReference type="InterPro" id="IPR029062">
    <property type="entry name" value="Class_I_gatase-like"/>
</dbReference>
<comment type="caution">
    <text evidence="1">The sequence shown here is derived from an EMBL/GenBank/DDBJ whole genome shotgun (WGS) entry which is preliminary data.</text>
</comment>
<dbReference type="Gene3D" id="3.20.20.80">
    <property type="entry name" value="Glycosidases"/>
    <property type="match status" value="1"/>
</dbReference>
<dbReference type="InterPro" id="IPR028212">
    <property type="entry name" value="GHL6"/>
</dbReference>
<name>A0A2U1B068_9BACT</name>
<dbReference type="Gene3D" id="3.40.50.880">
    <property type="match status" value="1"/>
</dbReference>
<keyword evidence="2" id="KW-1185">Reference proteome</keyword>
<gene>
    <name evidence="1" type="ORF">C8D82_11286</name>
</gene>
<dbReference type="OrthoDB" id="9780891at2"/>
<dbReference type="RefSeq" id="WP_116883928.1">
    <property type="nucleotide sequence ID" value="NZ_CABMMC010000025.1"/>
</dbReference>
<dbReference type="Proteomes" id="UP000245959">
    <property type="component" value="Unassembled WGS sequence"/>
</dbReference>